<dbReference type="InterPro" id="IPR038765">
    <property type="entry name" value="Papain-like_cys_pep_sf"/>
</dbReference>
<comment type="caution">
    <text evidence="2">The sequence shown here is derived from an EMBL/GenBank/DDBJ whole genome shotgun (WGS) entry which is preliminary data.</text>
</comment>
<dbReference type="SUPFAM" id="SSF54001">
    <property type="entry name" value="Cysteine proteinases"/>
    <property type="match status" value="1"/>
</dbReference>
<sequence>MAANREPKLFDNILLEDGRKAHMCLVDDECRAQHVRYLRRGDMMDHLLKVHGIECDIPKRKGDVEYKFKRNVKAQKAREVKKAKKAWDALEEDGKIDAGSKENFLNLKVSQAMESYLRDSEERMANIRRTIVDGFDKHRRPCGKDSKKSEETHDSSNKGSADQHRYEHRVVSVFLVCCHLKNVQSLLNVHVLQKRLQTTDEQGPLLAPMKIHGKKAFLEGSPISSSTSPLPKFHFRVQRPSPHLASDSPLPSSSLPLMKEHKKLIVDVNPLLVDAISKEKASTRTMILFCMWLENTLSQVVLDSQTSYCVLPNCGQGSLVPFVLYNNTIKKITRLPWENHGLMYLNSMTSDDSEEYLPFVYRALELMASNCTAQSLKGFMVTPRHELEHGERPRVCLQPNAVDCGFYVMTYIKHLTEDAHGTQSKSFLTKTSNKTKCKR</sequence>
<evidence type="ECO:0000256" key="1">
    <source>
        <dbReference type="SAM" id="MobiDB-lite"/>
    </source>
</evidence>
<reference evidence="2" key="1">
    <citation type="submission" date="2021-01" db="EMBL/GenBank/DDBJ databases">
        <title>Adiantum capillus-veneris genome.</title>
        <authorList>
            <person name="Fang Y."/>
            <person name="Liao Q."/>
        </authorList>
    </citation>
    <scope>NUCLEOTIDE SEQUENCE</scope>
    <source>
        <strain evidence="2">H3</strain>
        <tissue evidence="2">Leaf</tissue>
    </source>
</reference>
<name>A0A9D4U8W3_ADICA</name>
<accession>A0A9D4U8W3</accession>
<keyword evidence="3" id="KW-1185">Reference proteome</keyword>
<evidence type="ECO:0000313" key="3">
    <source>
        <dbReference type="Proteomes" id="UP000886520"/>
    </source>
</evidence>
<dbReference type="Gene3D" id="1.10.418.20">
    <property type="match status" value="1"/>
</dbReference>
<evidence type="ECO:0008006" key="4">
    <source>
        <dbReference type="Google" id="ProtNLM"/>
    </source>
</evidence>
<protein>
    <recommendedName>
        <fullName evidence="4">Ubiquitin-like protease family profile domain-containing protein</fullName>
    </recommendedName>
</protein>
<gene>
    <name evidence="2" type="ORF">GOP47_0021724</name>
</gene>
<evidence type="ECO:0000313" key="2">
    <source>
        <dbReference type="EMBL" id="KAI5063177.1"/>
    </source>
</evidence>
<organism evidence="2 3">
    <name type="scientific">Adiantum capillus-veneris</name>
    <name type="common">Maidenhair fern</name>
    <dbReference type="NCBI Taxonomy" id="13818"/>
    <lineage>
        <taxon>Eukaryota</taxon>
        <taxon>Viridiplantae</taxon>
        <taxon>Streptophyta</taxon>
        <taxon>Embryophyta</taxon>
        <taxon>Tracheophyta</taxon>
        <taxon>Polypodiopsida</taxon>
        <taxon>Polypodiidae</taxon>
        <taxon>Polypodiales</taxon>
        <taxon>Pteridineae</taxon>
        <taxon>Pteridaceae</taxon>
        <taxon>Vittarioideae</taxon>
        <taxon>Adiantum</taxon>
    </lineage>
</organism>
<proteinExistence type="predicted"/>
<dbReference type="Proteomes" id="UP000886520">
    <property type="component" value="Chromosome 21"/>
</dbReference>
<dbReference type="AlphaFoldDB" id="A0A9D4U8W3"/>
<dbReference type="EMBL" id="JABFUD020000021">
    <property type="protein sequence ID" value="KAI5063177.1"/>
    <property type="molecule type" value="Genomic_DNA"/>
</dbReference>
<feature type="region of interest" description="Disordered" evidence="1">
    <location>
        <begin position="136"/>
        <end position="163"/>
    </location>
</feature>